<evidence type="ECO:0000313" key="2">
    <source>
        <dbReference type="EMBL" id="HIZ72641.1"/>
    </source>
</evidence>
<dbReference type="SUPFAM" id="SSF47413">
    <property type="entry name" value="lambda repressor-like DNA-binding domains"/>
    <property type="match status" value="1"/>
</dbReference>
<dbReference type="EMBL" id="DXBB01000056">
    <property type="protein sequence ID" value="HIZ72641.1"/>
    <property type="molecule type" value="Genomic_DNA"/>
</dbReference>
<dbReference type="AlphaFoldDB" id="A0A9D2G5F8"/>
<dbReference type="CDD" id="cd00093">
    <property type="entry name" value="HTH_XRE"/>
    <property type="match status" value="1"/>
</dbReference>
<feature type="domain" description="HTH cro/C1-type" evidence="1">
    <location>
        <begin position="7"/>
        <end position="61"/>
    </location>
</feature>
<proteinExistence type="predicted"/>
<dbReference type="PROSITE" id="PS50943">
    <property type="entry name" value="HTH_CROC1"/>
    <property type="match status" value="1"/>
</dbReference>
<gene>
    <name evidence="2" type="ORF">H9964_03565</name>
</gene>
<name>A0A9D2G5F8_9FIRM</name>
<sequence>MNYGESLRYQRVSNGKSLLDVEKDTGISNANLSRWECGKVLPNIDFCVRLADYYGVSLDELVGRDFIGQSTISVRPENQSK</sequence>
<dbReference type="InterPro" id="IPR001387">
    <property type="entry name" value="Cro/C1-type_HTH"/>
</dbReference>
<reference evidence="2" key="2">
    <citation type="submission" date="2021-04" db="EMBL/GenBank/DDBJ databases">
        <authorList>
            <person name="Gilroy R."/>
        </authorList>
    </citation>
    <scope>NUCLEOTIDE SEQUENCE</scope>
    <source>
        <strain evidence="2">ChiW7-2402</strain>
    </source>
</reference>
<protein>
    <submittedName>
        <fullName evidence="2">Helix-turn-helix domain-containing protein</fullName>
    </submittedName>
</protein>
<evidence type="ECO:0000259" key="1">
    <source>
        <dbReference type="PROSITE" id="PS50943"/>
    </source>
</evidence>
<organism evidence="2 3">
    <name type="scientific">Candidatus Gallimonas intestinavium</name>
    <dbReference type="NCBI Taxonomy" id="2838603"/>
    <lineage>
        <taxon>Bacteria</taxon>
        <taxon>Bacillati</taxon>
        <taxon>Bacillota</taxon>
        <taxon>Clostridia</taxon>
        <taxon>Candidatus Gallimonas</taxon>
    </lineage>
</organism>
<dbReference type="InterPro" id="IPR010982">
    <property type="entry name" value="Lambda_DNA-bd_dom_sf"/>
</dbReference>
<reference evidence="2" key="1">
    <citation type="journal article" date="2021" name="PeerJ">
        <title>Extensive microbial diversity within the chicken gut microbiome revealed by metagenomics and culture.</title>
        <authorList>
            <person name="Gilroy R."/>
            <person name="Ravi A."/>
            <person name="Getino M."/>
            <person name="Pursley I."/>
            <person name="Horton D.L."/>
            <person name="Alikhan N.F."/>
            <person name="Baker D."/>
            <person name="Gharbi K."/>
            <person name="Hall N."/>
            <person name="Watson M."/>
            <person name="Adriaenssens E.M."/>
            <person name="Foster-Nyarko E."/>
            <person name="Jarju S."/>
            <person name="Secka A."/>
            <person name="Antonio M."/>
            <person name="Oren A."/>
            <person name="Chaudhuri R.R."/>
            <person name="La Ragione R."/>
            <person name="Hildebrand F."/>
            <person name="Pallen M.J."/>
        </authorList>
    </citation>
    <scope>NUCLEOTIDE SEQUENCE</scope>
    <source>
        <strain evidence="2">ChiW7-2402</strain>
    </source>
</reference>
<dbReference type="SMART" id="SM00530">
    <property type="entry name" value="HTH_XRE"/>
    <property type="match status" value="1"/>
</dbReference>
<evidence type="ECO:0000313" key="3">
    <source>
        <dbReference type="Proteomes" id="UP000824102"/>
    </source>
</evidence>
<accession>A0A9D2G5F8</accession>
<dbReference type="GO" id="GO:0003677">
    <property type="term" value="F:DNA binding"/>
    <property type="evidence" value="ECO:0007669"/>
    <property type="project" value="InterPro"/>
</dbReference>
<dbReference type="Gene3D" id="1.10.260.40">
    <property type="entry name" value="lambda repressor-like DNA-binding domains"/>
    <property type="match status" value="1"/>
</dbReference>
<comment type="caution">
    <text evidence="2">The sequence shown here is derived from an EMBL/GenBank/DDBJ whole genome shotgun (WGS) entry which is preliminary data.</text>
</comment>
<dbReference type="Pfam" id="PF01381">
    <property type="entry name" value="HTH_3"/>
    <property type="match status" value="1"/>
</dbReference>
<dbReference type="Proteomes" id="UP000824102">
    <property type="component" value="Unassembled WGS sequence"/>
</dbReference>